<proteinExistence type="predicted"/>
<sequence length="29" mass="3152">MGGGGRVHPSVPTFHDVIRSKTTGKMNRK</sequence>
<feature type="compositionally biased region" description="Polar residues" evidence="1">
    <location>
        <begin position="20"/>
        <end position="29"/>
    </location>
</feature>
<dbReference type="Proteomes" id="UP000008068">
    <property type="component" value="Unassembled WGS sequence"/>
</dbReference>
<dbReference type="AlphaFoldDB" id="G0MN06"/>
<reference evidence="3" key="1">
    <citation type="submission" date="2011-07" db="EMBL/GenBank/DDBJ databases">
        <authorList>
            <consortium name="Caenorhabditis brenneri Sequencing and Analysis Consortium"/>
            <person name="Wilson R.K."/>
        </authorList>
    </citation>
    <scope>NUCLEOTIDE SEQUENCE [LARGE SCALE GENOMIC DNA]</scope>
    <source>
        <strain evidence="3">PB2801</strain>
    </source>
</reference>
<evidence type="ECO:0000256" key="1">
    <source>
        <dbReference type="SAM" id="MobiDB-lite"/>
    </source>
</evidence>
<dbReference type="InParanoid" id="G0MN06"/>
<organism evidence="3">
    <name type="scientific">Caenorhabditis brenneri</name>
    <name type="common">Nematode worm</name>
    <dbReference type="NCBI Taxonomy" id="135651"/>
    <lineage>
        <taxon>Eukaryota</taxon>
        <taxon>Metazoa</taxon>
        <taxon>Ecdysozoa</taxon>
        <taxon>Nematoda</taxon>
        <taxon>Chromadorea</taxon>
        <taxon>Rhabditida</taxon>
        <taxon>Rhabditina</taxon>
        <taxon>Rhabditomorpha</taxon>
        <taxon>Rhabditoidea</taxon>
        <taxon>Rhabditidae</taxon>
        <taxon>Peloderinae</taxon>
        <taxon>Caenorhabditis</taxon>
    </lineage>
</organism>
<name>G0MN06_CAEBE</name>
<accession>G0MN06</accession>
<protein>
    <submittedName>
        <fullName evidence="2">Uncharacterized protein</fullName>
    </submittedName>
</protein>
<dbReference type="EMBL" id="GL379803">
    <property type="protein sequence ID" value="EGT38211.1"/>
    <property type="molecule type" value="Genomic_DNA"/>
</dbReference>
<gene>
    <name evidence="2" type="ORF">CAEBREN_12598</name>
</gene>
<evidence type="ECO:0000313" key="2">
    <source>
        <dbReference type="EMBL" id="EGT38211.1"/>
    </source>
</evidence>
<evidence type="ECO:0000313" key="3">
    <source>
        <dbReference type="Proteomes" id="UP000008068"/>
    </source>
</evidence>
<keyword evidence="3" id="KW-1185">Reference proteome</keyword>
<dbReference type="HOGENOM" id="CLU_3410906_0_0_1"/>
<feature type="region of interest" description="Disordered" evidence="1">
    <location>
        <begin position="1"/>
        <end position="29"/>
    </location>
</feature>